<dbReference type="InterPro" id="IPR001296">
    <property type="entry name" value="Glyco_trans_1"/>
</dbReference>
<dbReference type="AlphaFoldDB" id="A0A1G2FQC9"/>
<keyword evidence="3" id="KW-0808">Transferase</keyword>
<dbReference type="PANTHER" id="PTHR45947">
    <property type="entry name" value="SULFOQUINOVOSYL TRANSFERASE SQD2"/>
    <property type="match status" value="1"/>
</dbReference>
<evidence type="ECO:0000259" key="1">
    <source>
        <dbReference type="Pfam" id="PF00534"/>
    </source>
</evidence>
<feature type="domain" description="Glycosyl transferase family 1" evidence="1">
    <location>
        <begin position="194"/>
        <end position="340"/>
    </location>
</feature>
<dbReference type="GO" id="GO:0016757">
    <property type="term" value="F:glycosyltransferase activity"/>
    <property type="evidence" value="ECO:0007669"/>
    <property type="project" value="InterPro"/>
</dbReference>
<evidence type="ECO:0000313" key="3">
    <source>
        <dbReference type="EMBL" id="OGZ40286.1"/>
    </source>
</evidence>
<proteinExistence type="predicted"/>
<dbReference type="Proteomes" id="UP000177126">
    <property type="component" value="Unassembled WGS sequence"/>
</dbReference>
<dbReference type="Gene3D" id="3.40.50.2000">
    <property type="entry name" value="Glycogen Phosphorylase B"/>
    <property type="match status" value="2"/>
</dbReference>
<dbReference type="PANTHER" id="PTHR45947:SF3">
    <property type="entry name" value="SULFOQUINOVOSYL TRANSFERASE SQD2"/>
    <property type="match status" value="1"/>
</dbReference>
<dbReference type="Pfam" id="PF00534">
    <property type="entry name" value="Glycos_transf_1"/>
    <property type="match status" value="1"/>
</dbReference>
<dbReference type="EMBL" id="MHNF01000036">
    <property type="protein sequence ID" value="OGZ40286.1"/>
    <property type="molecule type" value="Genomic_DNA"/>
</dbReference>
<feature type="domain" description="Glycosyltransferase subfamily 4-like N-terminal" evidence="2">
    <location>
        <begin position="13"/>
        <end position="186"/>
    </location>
</feature>
<dbReference type="Pfam" id="PF13439">
    <property type="entry name" value="Glyco_transf_4"/>
    <property type="match status" value="1"/>
</dbReference>
<gene>
    <name evidence="3" type="ORF">A3B04_01035</name>
</gene>
<dbReference type="SUPFAM" id="SSF53756">
    <property type="entry name" value="UDP-Glycosyltransferase/glycogen phosphorylase"/>
    <property type="match status" value="1"/>
</dbReference>
<dbReference type="InterPro" id="IPR028098">
    <property type="entry name" value="Glyco_trans_4-like_N"/>
</dbReference>
<reference evidence="3 4" key="1">
    <citation type="journal article" date="2016" name="Nat. Commun.">
        <title>Thousands of microbial genomes shed light on interconnected biogeochemical processes in an aquifer system.</title>
        <authorList>
            <person name="Anantharaman K."/>
            <person name="Brown C.T."/>
            <person name="Hug L.A."/>
            <person name="Sharon I."/>
            <person name="Castelle C.J."/>
            <person name="Probst A.J."/>
            <person name="Thomas B.C."/>
            <person name="Singh A."/>
            <person name="Wilkins M.J."/>
            <person name="Karaoz U."/>
            <person name="Brodie E.L."/>
            <person name="Williams K.H."/>
            <person name="Hubbard S.S."/>
            <person name="Banfield J.F."/>
        </authorList>
    </citation>
    <scope>NUCLEOTIDE SEQUENCE [LARGE SCALE GENOMIC DNA]</scope>
</reference>
<dbReference type="InterPro" id="IPR050194">
    <property type="entry name" value="Glycosyltransferase_grp1"/>
</dbReference>
<evidence type="ECO:0000259" key="2">
    <source>
        <dbReference type="Pfam" id="PF13439"/>
    </source>
</evidence>
<accession>A0A1G2FQC9</accession>
<sequence length="367" mass="41894">MRVALVHDYLNQYGGAERVLEAFCEIWPSAPIFTLVYDKKRTGGAFERRKIRTSFLQKVPLAKSHHRPFLMFMPLAIEQFDLSKYDLVISDSASFAKGVITRPGALHICYCHTPTRYVWDDSHKYIDEFSYPSLVKKIIPFFLNYLRLWDEAAASRPDIYLANSNFVAARIRKYYGQEAQVVCPPVKVNHFNLSDKVENYFLMSARFLPYKKVDLAIAAFNALGWPLKIIGDGPDKNRLKKMAGRNIDFLGLVAEKNLPAYFARCRAFIFPQEEDFGISAVEAMAAGKPVIAYRGGGALEMVIEGRTGLFFDEQTPESLVGALKNFQAANFSARHIRQHAEQFDKKIFKDKIKRFVGEALEAHNNRR</sequence>
<protein>
    <submittedName>
        <fullName evidence="3">Glycosyl transferase</fullName>
    </submittedName>
</protein>
<organism evidence="3 4">
    <name type="scientific">Candidatus Portnoybacteria bacterium RIFCSPLOWO2_02_FULL_39_11</name>
    <dbReference type="NCBI Taxonomy" id="1802001"/>
    <lineage>
        <taxon>Bacteria</taxon>
        <taxon>Candidatus Portnoyibacteriota</taxon>
    </lineage>
</organism>
<comment type="caution">
    <text evidence="3">The sequence shown here is derived from an EMBL/GenBank/DDBJ whole genome shotgun (WGS) entry which is preliminary data.</text>
</comment>
<name>A0A1G2FQC9_9BACT</name>
<evidence type="ECO:0000313" key="4">
    <source>
        <dbReference type="Proteomes" id="UP000177126"/>
    </source>
</evidence>